<keyword evidence="2" id="KW-0812">Transmembrane</keyword>
<keyword evidence="2" id="KW-0472">Membrane</keyword>
<feature type="coiled-coil region" evidence="1">
    <location>
        <begin position="482"/>
        <end position="509"/>
    </location>
</feature>
<feature type="transmembrane region" description="Helical" evidence="2">
    <location>
        <begin position="807"/>
        <end position="828"/>
    </location>
</feature>
<keyword evidence="4" id="KW-1185">Reference proteome</keyword>
<protein>
    <recommendedName>
        <fullName evidence="5">ABC transporter permease</fullName>
    </recommendedName>
</protein>
<feature type="transmembrane region" description="Helical" evidence="2">
    <location>
        <begin position="413"/>
        <end position="433"/>
    </location>
</feature>
<dbReference type="GO" id="GO:0005886">
    <property type="term" value="C:plasma membrane"/>
    <property type="evidence" value="ECO:0007669"/>
    <property type="project" value="UniProtKB-SubCell"/>
</dbReference>
<evidence type="ECO:0000256" key="1">
    <source>
        <dbReference type="SAM" id="Coils"/>
    </source>
</evidence>
<feature type="transmembrane region" description="Helical" evidence="2">
    <location>
        <begin position="170"/>
        <end position="189"/>
    </location>
</feature>
<feature type="transmembrane region" description="Helical" evidence="2">
    <location>
        <begin position="655"/>
        <end position="684"/>
    </location>
</feature>
<reference evidence="3 4" key="1">
    <citation type="submission" date="2019-01" db="EMBL/GenBank/DDBJ databases">
        <title>Draft Genome Sequences of Helcococcus ovis Strains Isolated from the Uterus and Vagina of Dairy Cows with Metritis.</title>
        <authorList>
            <person name="Cunha F."/>
            <person name="Jeon S.J."/>
            <person name="Kutzer P."/>
            <person name="Galvao K.N."/>
        </authorList>
    </citation>
    <scope>NUCLEOTIDE SEQUENCE [LARGE SCALE GENOMIC DNA]</scope>
    <source>
        <strain evidence="3 4">KG-37</strain>
    </source>
</reference>
<dbReference type="EMBL" id="SCFR01000002">
    <property type="protein sequence ID" value="TFF67467.1"/>
    <property type="molecule type" value="Genomic_DNA"/>
</dbReference>
<dbReference type="Proteomes" id="UP000297454">
    <property type="component" value="Unassembled WGS sequence"/>
</dbReference>
<dbReference type="Pfam" id="PF12679">
    <property type="entry name" value="ABC2_membrane_2"/>
    <property type="match status" value="1"/>
</dbReference>
<gene>
    <name evidence="3" type="ORF">EQF91_00665</name>
</gene>
<dbReference type="AlphaFoldDB" id="A0A4R9C571"/>
<comment type="caution">
    <text evidence="3">The sequence shown here is derived from an EMBL/GenBank/DDBJ whole genome shotgun (WGS) entry which is preliminary data.</text>
</comment>
<dbReference type="GO" id="GO:0140359">
    <property type="term" value="F:ABC-type transporter activity"/>
    <property type="evidence" value="ECO:0007669"/>
    <property type="project" value="InterPro"/>
</dbReference>
<feature type="transmembrane region" description="Helical" evidence="2">
    <location>
        <begin position="614"/>
        <end position="634"/>
    </location>
</feature>
<keyword evidence="2" id="KW-1133">Transmembrane helix</keyword>
<evidence type="ECO:0000256" key="2">
    <source>
        <dbReference type="SAM" id="Phobius"/>
    </source>
</evidence>
<feature type="transmembrane region" description="Helical" evidence="2">
    <location>
        <begin position="360"/>
        <end position="381"/>
    </location>
</feature>
<keyword evidence="1" id="KW-0175">Coiled coil</keyword>
<name>A0A4R9C571_9FIRM</name>
<feature type="transmembrane region" description="Helical" evidence="2">
    <location>
        <begin position="753"/>
        <end position="771"/>
    </location>
</feature>
<sequence>MISFEIKKIYKSKLFLILILLSILVSAYNLYITKVTNISIRNEKSLNGSLFLGLNHKSEIIKNLNDDDKNKIVKEYSEYTINFEYPWDDSKINDEKYANDMTRAYYKNFLFNDFLLKKYNISLNLEQKKIWDWEMFESNYMINTNTPVSTQLMSNISSNPIRTLIYNDNVTFGVSIVVFLTFIFSGIISDEKLSNTINLAKTQPISKFKIILSKWISIIIYGITFIFLTIIFTAIIFNLNGYNWHNGHLEIYRIFSDKNIDYTIAYILLIKIILSSIIMITFFAGLIILLSTIFKNKYLPAILISFGLIISTIITNKFDLLRNVYNPFYLLNFKNILNGFISIDVELNVINSFRVKPIGFNIYLIYLSLSFILVLLSVYLLNRNFLYYSFKCNKKIKSIFNFEYFKIIRDKTFLFMLSGVLAILIILFINVYIKDIKSESVLKSSDLTPLMTYYKISETEQLENEITNFSMMKEDYIKLHGKKAFEEEFNRLEKKLLEREKRIEKYRIESEYYDKKDGKNFYKLRIDQINDILQNDKIIPTVKLKNFLYFPSSYNETLSLYKYLSEKNIEPKVLAWPIFSSEYEEREISNEIEDFDNIFDHSASYIHRKLFKTYPLDLFILAIVSFMVIGGYTFDKENGRQIDLINTQPLNKRKIYLFKLFSTFLIAIILTILMLLFISFLGFITKGIGDLNFPIVQYDRLLNISSISLNSKNYFSFIPIWVYNLKIFILLILQLYMIISISNFISMFTKRRLTLIFTTLITLASGLLINFKLPNYLKIYSPFSYMSARYIANGAIKIKLNSQDANILLMFIVILIFTTVINIMGMILSNKIEQ</sequence>
<dbReference type="PANTHER" id="PTHR43471">
    <property type="entry name" value="ABC TRANSPORTER PERMEASE"/>
    <property type="match status" value="1"/>
</dbReference>
<feature type="transmembrane region" description="Helical" evidence="2">
    <location>
        <begin position="264"/>
        <end position="291"/>
    </location>
</feature>
<evidence type="ECO:0000313" key="3">
    <source>
        <dbReference type="EMBL" id="TFF67467.1"/>
    </source>
</evidence>
<evidence type="ECO:0000313" key="4">
    <source>
        <dbReference type="Proteomes" id="UP000297454"/>
    </source>
</evidence>
<dbReference type="RefSeq" id="WP_134768804.1">
    <property type="nucleotide sequence ID" value="NZ_JBFNFK010000015.1"/>
</dbReference>
<accession>A0A4R9C571</accession>
<proteinExistence type="predicted"/>
<feature type="transmembrane region" description="Helical" evidence="2">
    <location>
        <begin position="210"/>
        <end position="237"/>
    </location>
</feature>
<organism evidence="3 4">
    <name type="scientific">Helcococcus ovis</name>
    <dbReference type="NCBI Taxonomy" id="72026"/>
    <lineage>
        <taxon>Bacteria</taxon>
        <taxon>Bacillati</taxon>
        <taxon>Bacillota</taxon>
        <taxon>Tissierellia</taxon>
        <taxon>Tissierellales</taxon>
        <taxon>Peptoniphilaceae</taxon>
        <taxon>Helcococcus</taxon>
    </lineage>
</organism>
<feature type="transmembrane region" description="Helical" evidence="2">
    <location>
        <begin position="298"/>
        <end position="318"/>
    </location>
</feature>
<evidence type="ECO:0008006" key="5">
    <source>
        <dbReference type="Google" id="ProtNLM"/>
    </source>
</evidence>
<feature type="transmembrane region" description="Helical" evidence="2">
    <location>
        <begin position="720"/>
        <end position="741"/>
    </location>
</feature>